<reference evidence="4" key="2">
    <citation type="submission" date="2023-10" db="EMBL/GenBank/DDBJ databases">
        <authorList>
            <consortium name="PulseNet: The National Subtyping Network for Foodborne Disease Surveillance"/>
        </authorList>
    </citation>
    <scope>NUCLEOTIDE SEQUENCE</scope>
    <source>
        <strain evidence="4">PNUSAV004886</strain>
    </source>
</reference>
<dbReference type="NCBIfam" id="NF003442">
    <property type="entry name" value="PRK04976.1"/>
    <property type="match status" value="1"/>
</dbReference>
<dbReference type="InterPro" id="IPR050289">
    <property type="entry name" value="TorD/DmsD_chaperones"/>
</dbReference>
<dbReference type="SUPFAM" id="SSF89155">
    <property type="entry name" value="TorD-like"/>
    <property type="match status" value="1"/>
</dbReference>
<name>A0A099LUH5_9VIBR</name>
<dbReference type="GeneID" id="43682775"/>
<sequence length="214" mass="24812">MQEIKAFNEKRAEIYWWFSSLFARELSQVELDKYHSAEIRSFLSGLAENDRLRVEVQQLVQTLNKLLDRQDAQLELAADFCDLFLKSAKHGALPYASIYLDQSGLLNAEPARMMEKLMTEHGVRVSDTLNEPADHLAIQLDFLGHLIIRSNELEQERHMESAFAEQQQFIESMLLSWLPRFHQQCLQHDQFGFYASVAKLLIAFCKLDSDYLLG</sequence>
<evidence type="ECO:0000313" key="4">
    <source>
        <dbReference type="EMBL" id="ELN6932753.1"/>
    </source>
</evidence>
<evidence type="ECO:0000313" key="5">
    <source>
        <dbReference type="EMBL" id="KGK10902.1"/>
    </source>
</evidence>
<keyword evidence="6" id="KW-1185">Reference proteome</keyword>
<dbReference type="Gene3D" id="1.20.120.1820">
    <property type="match status" value="1"/>
</dbReference>
<evidence type="ECO:0000256" key="3">
    <source>
        <dbReference type="HAMAP-Rule" id="MF_01150"/>
    </source>
</evidence>
<dbReference type="AlphaFoldDB" id="A0A099LUH5"/>
<dbReference type="STRING" id="29495.EA26_06125"/>
<dbReference type="EMBL" id="JMCG01000001">
    <property type="protein sequence ID" value="KGK10902.1"/>
    <property type="molecule type" value="Genomic_DNA"/>
</dbReference>
<accession>A0A099LUH5</accession>
<dbReference type="PANTHER" id="PTHR34227">
    <property type="entry name" value="CHAPERONE PROTEIN YCDY"/>
    <property type="match status" value="1"/>
</dbReference>
<dbReference type="EMBL" id="ABNSCA010000004">
    <property type="protein sequence ID" value="ELN6932753.1"/>
    <property type="molecule type" value="Genomic_DNA"/>
</dbReference>
<comment type="caution">
    <text evidence="5">The sequence shown here is derived from an EMBL/GenBank/DDBJ whole genome shotgun (WGS) entry which is preliminary data.</text>
</comment>
<keyword evidence="1 3" id="KW-0963">Cytoplasm</keyword>
<dbReference type="Gene3D" id="1.20.1280.20">
    <property type="entry name" value="HscB, C-terminal domain"/>
    <property type="match status" value="1"/>
</dbReference>
<protein>
    <recommendedName>
        <fullName evidence="3">Chaperone protein TorD</fullName>
    </recommendedName>
</protein>
<dbReference type="HAMAP" id="MF_01150">
    <property type="entry name" value="TorD"/>
    <property type="match status" value="1"/>
</dbReference>
<organism evidence="5 6">
    <name type="scientific">Vibrio navarrensis</name>
    <dbReference type="NCBI Taxonomy" id="29495"/>
    <lineage>
        <taxon>Bacteria</taxon>
        <taxon>Pseudomonadati</taxon>
        <taxon>Pseudomonadota</taxon>
        <taxon>Gammaproteobacteria</taxon>
        <taxon>Vibrionales</taxon>
        <taxon>Vibrionaceae</taxon>
        <taxon>Vibrio</taxon>
    </lineage>
</organism>
<proteinExistence type="inferred from homology"/>
<dbReference type="GO" id="GO:0051259">
    <property type="term" value="P:protein complex oligomerization"/>
    <property type="evidence" value="ECO:0007669"/>
    <property type="project" value="InterPro"/>
</dbReference>
<comment type="function">
    <text evidence="3">Involved in the biogenesis of TorA. Acts on TorA before the insertion of the molybdenum cofactor and, as a result, probably favors a conformation of the apoenzyme that is competent for acquiring the cofactor.</text>
</comment>
<dbReference type="PANTHER" id="PTHR34227:SF11">
    <property type="entry name" value="CHAPERONE PROTEIN TORD"/>
    <property type="match status" value="1"/>
</dbReference>
<dbReference type="InterPro" id="IPR020945">
    <property type="entry name" value="DMSO/NO3_reduct_chaperone"/>
</dbReference>
<dbReference type="Pfam" id="PF02613">
    <property type="entry name" value="Nitrate_red_del"/>
    <property type="match status" value="1"/>
</dbReference>
<dbReference type="Proteomes" id="UP000029994">
    <property type="component" value="Unassembled WGS sequence"/>
</dbReference>
<comment type="similarity">
    <text evidence="3">Belongs to the TorD/DmsD family. TorD subfamily.</text>
</comment>
<dbReference type="GO" id="GO:0005737">
    <property type="term" value="C:cytoplasm"/>
    <property type="evidence" value="ECO:0007669"/>
    <property type="project" value="UniProtKB-SubCell"/>
</dbReference>
<dbReference type="eggNOG" id="COG3381">
    <property type="taxonomic scope" value="Bacteria"/>
</dbReference>
<evidence type="ECO:0000256" key="1">
    <source>
        <dbReference type="ARBA" id="ARBA00022490"/>
    </source>
</evidence>
<dbReference type="RefSeq" id="WP_039425468.1">
    <property type="nucleotide sequence ID" value="NZ_CP051101.1"/>
</dbReference>
<dbReference type="InterPro" id="IPR036411">
    <property type="entry name" value="TorD-like_sf"/>
</dbReference>
<comment type="subcellular location">
    <subcellularLocation>
        <location evidence="3">Cytoplasm</location>
    </subcellularLocation>
</comment>
<reference evidence="5 6" key="1">
    <citation type="submission" date="2014-04" db="EMBL/GenBank/DDBJ databases">
        <title>Genome sequencing of Vibrio navarrensis strains.</title>
        <authorList>
            <person name="Gladney L.M."/>
            <person name="Katz L.S."/>
            <person name="Marino-Ramirez L."/>
            <person name="Jordan I.K."/>
        </authorList>
    </citation>
    <scope>NUCLEOTIDE SEQUENCE [LARGE SCALE GENOMIC DNA]</scope>
    <source>
        <strain evidence="5 6">ATCC 51183</strain>
    </source>
</reference>
<gene>
    <name evidence="3 4" type="primary">torD</name>
    <name evidence="5" type="ORF">EA26_06125</name>
    <name evidence="4" type="ORF">RZY48_002151</name>
</gene>
<dbReference type="Proteomes" id="UP001253463">
    <property type="component" value="Unassembled WGS sequence"/>
</dbReference>
<dbReference type="GO" id="GO:0006457">
    <property type="term" value="P:protein folding"/>
    <property type="evidence" value="ECO:0007669"/>
    <property type="project" value="UniProtKB-UniRule"/>
</dbReference>
<dbReference type="InterPro" id="IPR036386">
    <property type="entry name" value="HscB_C_sf"/>
</dbReference>
<dbReference type="InterPro" id="IPR023069">
    <property type="entry name" value="Chaperone_TorD"/>
</dbReference>
<keyword evidence="2 3" id="KW-0143">Chaperone</keyword>
<evidence type="ECO:0000313" key="6">
    <source>
        <dbReference type="Proteomes" id="UP000029994"/>
    </source>
</evidence>
<evidence type="ECO:0000256" key="2">
    <source>
        <dbReference type="ARBA" id="ARBA00023186"/>
    </source>
</evidence>